<name>A0A6A6GHP3_9PEZI</name>
<evidence type="ECO:0000256" key="1">
    <source>
        <dbReference type="ARBA" id="ARBA00005564"/>
    </source>
</evidence>
<keyword evidence="3" id="KW-1185">Reference proteome</keyword>
<dbReference type="EMBL" id="ML992504">
    <property type="protein sequence ID" value="KAF2225181.1"/>
    <property type="molecule type" value="Genomic_DNA"/>
</dbReference>
<proteinExistence type="inferred from homology"/>
<evidence type="ECO:0000313" key="2">
    <source>
        <dbReference type="EMBL" id="KAF2225181.1"/>
    </source>
</evidence>
<accession>A0A6A6GHP3</accession>
<dbReference type="Proteomes" id="UP000799538">
    <property type="component" value="Unassembled WGS sequence"/>
</dbReference>
<dbReference type="Pfam" id="PF10282">
    <property type="entry name" value="Lactonase"/>
    <property type="match status" value="1"/>
</dbReference>
<dbReference type="AlphaFoldDB" id="A0A6A6GHP3"/>
<evidence type="ECO:0000313" key="3">
    <source>
        <dbReference type="Proteomes" id="UP000799538"/>
    </source>
</evidence>
<dbReference type="InterPro" id="IPR050282">
    <property type="entry name" value="Cycloisomerase_2"/>
</dbReference>
<gene>
    <name evidence="2" type="ORF">BDZ85DRAFT_89629</name>
</gene>
<comment type="similarity">
    <text evidence="1">Belongs to the cycloisomerase 2 family.</text>
</comment>
<dbReference type="PANTHER" id="PTHR30344">
    <property type="entry name" value="6-PHOSPHOGLUCONOLACTONASE-RELATED"/>
    <property type="match status" value="1"/>
</dbReference>
<organism evidence="2 3">
    <name type="scientific">Elsinoe ampelina</name>
    <dbReference type="NCBI Taxonomy" id="302913"/>
    <lineage>
        <taxon>Eukaryota</taxon>
        <taxon>Fungi</taxon>
        <taxon>Dikarya</taxon>
        <taxon>Ascomycota</taxon>
        <taxon>Pezizomycotina</taxon>
        <taxon>Dothideomycetes</taxon>
        <taxon>Dothideomycetidae</taxon>
        <taxon>Myriangiales</taxon>
        <taxon>Elsinoaceae</taxon>
        <taxon>Elsinoe</taxon>
    </lineage>
</organism>
<sequence>MDFLVGTFRHPVLYTLHFSPPSTLSVKSTSEASGGHSWLTLSPCRKFLYTTVWSDPPSVASYKINADHTTTLLNTKPVKSLSGYVCTTASGLHLISCGGPTGEIFEIEQDGSVGKLVQELSFRKAEELNDGEREGVAHGSFGGLRHGSHSVDLSPDGKVAWVADIGHNCVWSFGVQDEDEASEGDGVVVKGSGPLDYRGKFVAPRTGDGPRHAWPHPNGRILYSLQEHSCMVDVFENSGDGRELKWKQGVRIIPEGRDPKQYWADEVRVSRTEHGNPKYLYASTRGLEKETMGYVAVFRLDEEGLVAGEALHIYETSTSGGLANAVEPAPLDLSADGIEYMALTDSQEGLVFILAFDGEKLSEAARVQLKLDSGNVAGAATAVWLP</sequence>
<dbReference type="SUPFAM" id="SSF51004">
    <property type="entry name" value="C-terminal (heme d1) domain of cytochrome cd1-nitrite reductase"/>
    <property type="match status" value="1"/>
</dbReference>
<protein>
    <submittedName>
        <fullName evidence="2">Muconate cycloisomerase I, MLE</fullName>
    </submittedName>
</protein>
<dbReference type="OrthoDB" id="1715191at2759"/>
<dbReference type="GO" id="GO:0016853">
    <property type="term" value="F:isomerase activity"/>
    <property type="evidence" value="ECO:0007669"/>
    <property type="project" value="UniProtKB-KW"/>
</dbReference>
<keyword evidence="2" id="KW-0413">Isomerase</keyword>
<dbReference type="InterPro" id="IPR015943">
    <property type="entry name" value="WD40/YVTN_repeat-like_dom_sf"/>
</dbReference>
<reference evidence="3" key="1">
    <citation type="journal article" date="2020" name="Stud. Mycol.">
        <title>101 Dothideomycetes genomes: A test case for predicting lifestyles and emergence of pathogens.</title>
        <authorList>
            <person name="Haridas S."/>
            <person name="Albert R."/>
            <person name="Binder M."/>
            <person name="Bloem J."/>
            <person name="LaButti K."/>
            <person name="Salamov A."/>
            <person name="Andreopoulos B."/>
            <person name="Baker S."/>
            <person name="Barry K."/>
            <person name="Bills G."/>
            <person name="Bluhm B."/>
            <person name="Cannon C."/>
            <person name="Castanera R."/>
            <person name="Culley D."/>
            <person name="Daum C."/>
            <person name="Ezra D."/>
            <person name="Gonzalez J."/>
            <person name="Henrissat B."/>
            <person name="Kuo A."/>
            <person name="Liang C."/>
            <person name="Lipzen A."/>
            <person name="Lutzoni F."/>
            <person name="Magnuson J."/>
            <person name="Mondo S."/>
            <person name="Nolan M."/>
            <person name="Ohm R."/>
            <person name="Pangilinan J."/>
            <person name="Park H.-J."/>
            <person name="Ramirez L."/>
            <person name="Alfaro M."/>
            <person name="Sun H."/>
            <person name="Tritt A."/>
            <person name="Yoshinaga Y."/>
            <person name="Zwiers L.-H."/>
            <person name="Turgeon B."/>
            <person name="Goodwin S."/>
            <person name="Spatafora J."/>
            <person name="Crous P."/>
            <person name="Grigoriev I."/>
        </authorList>
    </citation>
    <scope>NUCLEOTIDE SEQUENCE [LARGE SCALE GENOMIC DNA]</scope>
    <source>
        <strain evidence="3">CECT 20119</strain>
    </source>
</reference>
<dbReference type="GO" id="GO:0017057">
    <property type="term" value="F:6-phosphogluconolactonase activity"/>
    <property type="evidence" value="ECO:0007669"/>
    <property type="project" value="TreeGrafter"/>
</dbReference>
<dbReference type="PANTHER" id="PTHR30344:SF4">
    <property type="entry name" value="CYCLASE, PUTATIVE (AFU_ORTHOLOGUE AFUA_6G11580)-RELATED"/>
    <property type="match status" value="1"/>
</dbReference>
<dbReference type="InterPro" id="IPR019405">
    <property type="entry name" value="Lactonase_7-beta_prop"/>
</dbReference>
<dbReference type="InterPro" id="IPR011048">
    <property type="entry name" value="Haem_d1_sf"/>
</dbReference>
<dbReference type="Gene3D" id="2.130.10.10">
    <property type="entry name" value="YVTN repeat-like/Quinoprotein amine dehydrogenase"/>
    <property type="match status" value="1"/>
</dbReference>